<sequence length="507" mass="54206">MSTNTVTDRLTDARLLLSSGNPRAAIVAADAIAADSVSSGERAWALLLRLAAVINLERSTEYAATVDQAFAAVRAFGDPTALGGFHALAAFTAHADGSLDRCVTHLVRSTRALAKVERPDMQAAIAWHNLAVVFSYIGFHDHAAHAAAQTREVANAAGLGWQMSAPEVQVRHGLSLDHRGDTDGCVRVLRALLSNANRLAPHEDGLPGVARMDLPWIGYAAARLELLGQTAPVHTRRCLAAGSNDAWSADLRHFGRICQAIAAGDAEQARRRLGQATSTAAVLGAAEAPRLRALSHVAEGDFTAAYQADREAFAIHGRVNDQVRRLFVDGVATRLDHEDLRRRVATYADHSLTDPLTGLPNRRHLQDYVDDLAARGEPAVLAVLGLDGFTRINTMHGHLSGDTVLQRTAGALMRVMRRGDFVARYGGDEFVLVLQGTPLADTPEIGRRITEALHNEDWDSLVPGTDLTASIGWAEVAAGSGPQGVTGAFSIADEAMRKAKQARRATT</sequence>
<evidence type="ECO:0000259" key="1">
    <source>
        <dbReference type="PROSITE" id="PS50887"/>
    </source>
</evidence>
<evidence type="ECO:0000313" key="2">
    <source>
        <dbReference type="EMBL" id="TWJ12458.1"/>
    </source>
</evidence>
<dbReference type="OrthoDB" id="23692at2"/>
<name>A0A562V3Q0_9ACTN</name>
<dbReference type="CDD" id="cd01949">
    <property type="entry name" value="GGDEF"/>
    <property type="match status" value="1"/>
</dbReference>
<dbReference type="AlphaFoldDB" id="A0A562V3Q0"/>
<dbReference type="PANTHER" id="PTHR45138:SF9">
    <property type="entry name" value="DIGUANYLATE CYCLASE DGCM-RELATED"/>
    <property type="match status" value="1"/>
</dbReference>
<dbReference type="GO" id="GO:0052621">
    <property type="term" value="F:diguanylate cyclase activity"/>
    <property type="evidence" value="ECO:0007669"/>
    <property type="project" value="TreeGrafter"/>
</dbReference>
<dbReference type="GO" id="GO:0043709">
    <property type="term" value="P:cell adhesion involved in single-species biofilm formation"/>
    <property type="evidence" value="ECO:0007669"/>
    <property type="project" value="TreeGrafter"/>
</dbReference>
<dbReference type="NCBIfam" id="TIGR00254">
    <property type="entry name" value="GGDEF"/>
    <property type="match status" value="1"/>
</dbReference>
<dbReference type="SMART" id="SM00267">
    <property type="entry name" value="GGDEF"/>
    <property type="match status" value="1"/>
</dbReference>
<comment type="caution">
    <text evidence="2">The sequence shown here is derived from an EMBL/GenBank/DDBJ whole genome shotgun (WGS) entry which is preliminary data.</text>
</comment>
<gene>
    <name evidence="2" type="ORF">LX16_3216</name>
</gene>
<dbReference type="PANTHER" id="PTHR45138">
    <property type="entry name" value="REGULATORY COMPONENTS OF SENSORY TRANSDUCTION SYSTEM"/>
    <property type="match status" value="1"/>
</dbReference>
<dbReference type="GO" id="GO:1902201">
    <property type="term" value="P:negative regulation of bacterial-type flagellum-dependent cell motility"/>
    <property type="evidence" value="ECO:0007669"/>
    <property type="project" value="TreeGrafter"/>
</dbReference>
<dbReference type="InterPro" id="IPR029787">
    <property type="entry name" value="Nucleotide_cyclase"/>
</dbReference>
<dbReference type="Gene3D" id="3.30.70.270">
    <property type="match status" value="1"/>
</dbReference>
<evidence type="ECO:0000313" key="3">
    <source>
        <dbReference type="Proteomes" id="UP000321617"/>
    </source>
</evidence>
<dbReference type="InterPro" id="IPR000160">
    <property type="entry name" value="GGDEF_dom"/>
</dbReference>
<keyword evidence="3" id="KW-1185">Reference proteome</keyword>
<dbReference type="RefSeq" id="WP_147139595.1">
    <property type="nucleotide sequence ID" value="NZ_BAABIJ010000002.1"/>
</dbReference>
<feature type="domain" description="GGDEF" evidence="1">
    <location>
        <begin position="377"/>
        <end position="507"/>
    </location>
</feature>
<accession>A0A562V3Q0</accession>
<dbReference type="InterPro" id="IPR050469">
    <property type="entry name" value="Diguanylate_Cyclase"/>
</dbReference>
<reference evidence="2 3" key="1">
    <citation type="journal article" date="2013" name="Stand. Genomic Sci.">
        <title>Genomic Encyclopedia of Type Strains, Phase I: The one thousand microbial genomes (KMG-I) project.</title>
        <authorList>
            <person name="Kyrpides N.C."/>
            <person name="Woyke T."/>
            <person name="Eisen J.A."/>
            <person name="Garrity G."/>
            <person name="Lilburn T.G."/>
            <person name="Beck B.J."/>
            <person name="Whitman W.B."/>
            <person name="Hugenholtz P."/>
            <person name="Klenk H.P."/>
        </authorList>
    </citation>
    <scope>NUCLEOTIDE SEQUENCE [LARGE SCALE GENOMIC DNA]</scope>
    <source>
        <strain evidence="2 3">DSM 45044</strain>
    </source>
</reference>
<protein>
    <submittedName>
        <fullName evidence="2">Diguanylate cyclase (GGDEF)-like protein</fullName>
    </submittedName>
</protein>
<proteinExistence type="predicted"/>
<organism evidence="2 3">
    <name type="scientific">Stackebrandtia albiflava</name>
    <dbReference type="NCBI Taxonomy" id="406432"/>
    <lineage>
        <taxon>Bacteria</taxon>
        <taxon>Bacillati</taxon>
        <taxon>Actinomycetota</taxon>
        <taxon>Actinomycetes</taxon>
        <taxon>Glycomycetales</taxon>
        <taxon>Glycomycetaceae</taxon>
        <taxon>Stackebrandtia</taxon>
    </lineage>
</organism>
<dbReference type="GO" id="GO:0005886">
    <property type="term" value="C:plasma membrane"/>
    <property type="evidence" value="ECO:0007669"/>
    <property type="project" value="TreeGrafter"/>
</dbReference>
<dbReference type="EMBL" id="VLLL01000006">
    <property type="protein sequence ID" value="TWJ12458.1"/>
    <property type="molecule type" value="Genomic_DNA"/>
</dbReference>
<dbReference type="Pfam" id="PF00990">
    <property type="entry name" value="GGDEF"/>
    <property type="match status" value="1"/>
</dbReference>
<dbReference type="InterPro" id="IPR043128">
    <property type="entry name" value="Rev_trsase/Diguanyl_cyclase"/>
</dbReference>
<dbReference type="Proteomes" id="UP000321617">
    <property type="component" value="Unassembled WGS sequence"/>
</dbReference>
<dbReference type="SUPFAM" id="SSF55073">
    <property type="entry name" value="Nucleotide cyclase"/>
    <property type="match status" value="1"/>
</dbReference>
<dbReference type="PROSITE" id="PS50887">
    <property type="entry name" value="GGDEF"/>
    <property type="match status" value="1"/>
</dbReference>